<protein>
    <submittedName>
        <fullName evidence="1">SRPBCC family protein</fullName>
    </submittedName>
</protein>
<keyword evidence="2" id="KW-1185">Reference proteome</keyword>
<dbReference type="SUPFAM" id="SSF55961">
    <property type="entry name" value="Bet v1-like"/>
    <property type="match status" value="1"/>
</dbReference>
<dbReference type="Gene3D" id="3.30.530.20">
    <property type="match status" value="1"/>
</dbReference>
<dbReference type="KEGG" id="pcam:HNE05_03760"/>
<dbReference type="Proteomes" id="UP000501379">
    <property type="component" value="Chromosome"/>
</dbReference>
<dbReference type="AlphaFoldDB" id="A0A6M8FEC8"/>
<dbReference type="CDD" id="cd07812">
    <property type="entry name" value="SRPBCC"/>
    <property type="match status" value="1"/>
</dbReference>
<name>A0A6M8FEC8_9GAMM</name>
<accession>A0A6M8FEC8</accession>
<dbReference type="InterPro" id="IPR023393">
    <property type="entry name" value="START-like_dom_sf"/>
</dbReference>
<dbReference type="InterPro" id="IPR019587">
    <property type="entry name" value="Polyketide_cyclase/dehydratase"/>
</dbReference>
<sequence>MAYMALIEQRLEIAAERARVYEVSQDYAVRYQWDPFPERIAFVGALQTVQRGARVEVVARSGLRMEVEFVQVDAPQRAAIRMLKGPLLLKQFAGSWVFSELGPQRTQAVFRYNLKVQPWALPWLLEPLAVWYFRRAVVARMRGLKNYCEQLVN</sequence>
<gene>
    <name evidence="1" type="ORF">HNE05_03760</name>
</gene>
<reference evidence="1" key="1">
    <citation type="submission" date="2020-07" db="EMBL/GenBank/DDBJ databases">
        <title>Nitrate ammonifying Pseudomonas campi sp. nov. isolated from German agricultural grassland.</title>
        <authorList>
            <person name="Timsy T."/>
            <person name="Ulrich A."/>
            <person name="Spanner T."/>
            <person name="Foesel B."/>
            <person name="Kolb S."/>
            <person name="Horn M.A."/>
            <person name="Behrendt U."/>
        </authorList>
    </citation>
    <scope>NUCLEOTIDE SEQUENCE</scope>
    <source>
        <strain evidence="1">S1-A32-2</strain>
    </source>
</reference>
<evidence type="ECO:0000313" key="1">
    <source>
        <dbReference type="EMBL" id="QKE62510.1"/>
    </source>
</evidence>
<dbReference type="Pfam" id="PF10604">
    <property type="entry name" value="Polyketide_cyc2"/>
    <property type="match status" value="1"/>
</dbReference>
<evidence type="ECO:0000313" key="2">
    <source>
        <dbReference type="Proteomes" id="UP000501379"/>
    </source>
</evidence>
<organism evidence="1 2">
    <name type="scientific">Aquipseudomonas campi</name>
    <dbReference type="NCBI Taxonomy" id="2731681"/>
    <lineage>
        <taxon>Bacteria</taxon>
        <taxon>Pseudomonadati</taxon>
        <taxon>Pseudomonadota</taxon>
        <taxon>Gammaproteobacteria</taxon>
        <taxon>Pseudomonadales</taxon>
        <taxon>Pseudomonadaceae</taxon>
        <taxon>Aquipseudomonas</taxon>
    </lineage>
</organism>
<dbReference type="EMBL" id="CP053697">
    <property type="protein sequence ID" value="QKE62510.1"/>
    <property type="molecule type" value="Genomic_DNA"/>
</dbReference>
<proteinExistence type="predicted"/>